<dbReference type="PROSITE" id="PS51078">
    <property type="entry name" value="ICLR_ED"/>
    <property type="match status" value="1"/>
</dbReference>
<name>A0ABV6PCK2_9MICC</name>
<dbReference type="InterPro" id="IPR036390">
    <property type="entry name" value="WH_DNA-bd_sf"/>
</dbReference>
<dbReference type="SMART" id="SM00346">
    <property type="entry name" value="HTH_ICLR"/>
    <property type="match status" value="1"/>
</dbReference>
<feature type="domain" description="HTH iclR-type" evidence="5">
    <location>
        <begin position="25"/>
        <end position="85"/>
    </location>
</feature>
<keyword evidence="2" id="KW-0238">DNA-binding</keyword>
<dbReference type="PROSITE" id="PS51077">
    <property type="entry name" value="HTH_ICLR"/>
    <property type="match status" value="1"/>
</dbReference>
<evidence type="ECO:0000256" key="2">
    <source>
        <dbReference type="ARBA" id="ARBA00023125"/>
    </source>
</evidence>
<evidence type="ECO:0000313" key="8">
    <source>
        <dbReference type="Proteomes" id="UP001589862"/>
    </source>
</evidence>
<dbReference type="InterPro" id="IPR012794">
    <property type="entry name" value="PcaR_PcaU"/>
</dbReference>
<reference evidence="7 8" key="1">
    <citation type="submission" date="2024-09" db="EMBL/GenBank/DDBJ databases">
        <authorList>
            <person name="Sun Q."/>
            <person name="Mori K."/>
        </authorList>
    </citation>
    <scope>NUCLEOTIDE SEQUENCE [LARGE SCALE GENOMIC DNA]</scope>
    <source>
        <strain evidence="7 8">NCAIM B.02604</strain>
    </source>
</reference>
<dbReference type="Proteomes" id="UP001589862">
    <property type="component" value="Unassembled WGS sequence"/>
</dbReference>
<dbReference type="InterPro" id="IPR014757">
    <property type="entry name" value="Tscrpt_reg_IclR_C"/>
</dbReference>
<keyword evidence="1" id="KW-0805">Transcription regulation</keyword>
<dbReference type="SUPFAM" id="SSF55781">
    <property type="entry name" value="GAF domain-like"/>
    <property type="match status" value="1"/>
</dbReference>
<evidence type="ECO:0000259" key="6">
    <source>
        <dbReference type="PROSITE" id="PS51078"/>
    </source>
</evidence>
<dbReference type="InterPro" id="IPR005471">
    <property type="entry name" value="Tscrpt_reg_IclR_N"/>
</dbReference>
<keyword evidence="8" id="KW-1185">Reference proteome</keyword>
<proteinExistence type="predicted"/>
<dbReference type="InterPro" id="IPR036388">
    <property type="entry name" value="WH-like_DNA-bd_sf"/>
</dbReference>
<dbReference type="InterPro" id="IPR029016">
    <property type="entry name" value="GAF-like_dom_sf"/>
</dbReference>
<dbReference type="Gene3D" id="3.30.450.40">
    <property type="match status" value="1"/>
</dbReference>
<evidence type="ECO:0000256" key="3">
    <source>
        <dbReference type="ARBA" id="ARBA00023163"/>
    </source>
</evidence>
<evidence type="ECO:0000256" key="1">
    <source>
        <dbReference type="ARBA" id="ARBA00023015"/>
    </source>
</evidence>
<gene>
    <name evidence="7" type="ORF">ACFFFR_10705</name>
</gene>
<evidence type="ECO:0000256" key="4">
    <source>
        <dbReference type="SAM" id="MobiDB-lite"/>
    </source>
</evidence>
<feature type="region of interest" description="Disordered" evidence="4">
    <location>
        <begin position="1"/>
        <end position="21"/>
    </location>
</feature>
<sequence length="272" mass="29625">MLNSLTEPTPKPAPKTPGEESSLFVQSFARGLEVIEAFQPGSGAMTLTEVSAATGYSRATVRRFLHTLVHLGYMRTDGKTFSLTPRVMQLGYAYLASQSLPDVLEPILSDLSTELGESTSASVLDGTDVVYIARQQTRRIMHVAITVGTRFPAYATSMGRVLLAGLTEQELQAYFAQVEFVPLTPRTTIDEESLRAELVQIRQQGWCLVDQELEIGLRSLAVPVRNRAGEVIAAINTSMSTHLDPEGKDLSERIEEVLPKLQAAGKQAGMAS</sequence>
<organism evidence="7 8">
    <name type="scientific">Micrococcoides hystricis</name>
    <dbReference type="NCBI Taxonomy" id="1572761"/>
    <lineage>
        <taxon>Bacteria</taxon>
        <taxon>Bacillati</taxon>
        <taxon>Actinomycetota</taxon>
        <taxon>Actinomycetes</taxon>
        <taxon>Micrococcales</taxon>
        <taxon>Micrococcaceae</taxon>
        <taxon>Micrococcoides</taxon>
    </lineage>
</organism>
<dbReference type="NCBIfam" id="TIGR02431">
    <property type="entry name" value="pcaR_pcaU"/>
    <property type="match status" value="1"/>
</dbReference>
<evidence type="ECO:0000259" key="5">
    <source>
        <dbReference type="PROSITE" id="PS51077"/>
    </source>
</evidence>
<dbReference type="Gene3D" id="1.10.10.10">
    <property type="entry name" value="Winged helix-like DNA-binding domain superfamily/Winged helix DNA-binding domain"/>
    <property type="match status" value="1"/>
</dbReference>
<dbReference type="InterPro" id="IPR050707">
    <property type="entry name" value="HTH_MetabolicPath_Reg"/>
</dbReference>
<dbReference type="EMBL" id="JBHLUB010000032">
    <property type="protein sequence ID" value="MFC0582837.1"/>
    <property type="molecule type" value="Genomic_DNA"/>
</dbReference>
<dbReference type="PANTHER" id="PTHR30136">
    <property type="entry name" value="HELIX-TURN-HELIX TRANSCRIPTIONAL REGULATOR, ICLR FAMILY"/>
    <property type="match status" value="1"/>
</dbReference>
<evidence type="ECO:0000313" key="7">
    <source>
        <dbReference type="EMBL" id="MFC0582837.1"/>
    </source>
</evidence>
<keyword evidence="3" id="KW-0804">Transcription</keyword>
<dbReference type="SUPFAM" id="SSF46785">
    <property type="entry name" value="Winged helix' DNA-binding domain"/>
    <property type="match status" value="1"/>
</dbReference>
<accession>A0ABV6PCK2</accession>
<dbReference type="Pfam" id="PF01614">
    <property type="entry name" value="IclR_C"/>
    <property type="match status" value="1"/>
</dbReference>
<dbReference type="Pfam" id="PF09339">
    <property type="entry name" value="HTH_IclR"/>
    <property type="match status" value="1"/>
</dbReference>
<protein>
    <submittedName>
        <fullName evidence="7">IclR family transcriptional regulator C-terminal domain-containing protein</fullName>
    </submittedName>
</protein>
<feature type="domain" description="IclR-ED" evidence="6">
    <location>
        <begin position="86"/>
        <end position="272"/>
    </location>
</feature>
<dbReference type="RefSeq" id="WP_377460307.1">
    <property type="nucleotide sequence ID" value="NZ_JBHLUB010000032.1"/>
</dbReference>
<dbReference type="PANTHER" id="PTHR30136:SF34">
    <property type="entry name" value="TRANSCRIPTIONAL REGULATOR"/>
    <property type="match status" value="1"/>
</dbReference>
<comment type="caution">
    <text evidence="7">The sequence shown here is derived from an EMBL/GenBank/DDBJ whole genome shotgun (WGS) entry which is preliminary data.</text>
</comment>